<evidence type="ECO:0000256" key="1">
    <source>
        <dbReference type="SAM" id="SignalP"/>
    </source>
</evidence>
<keyword evidence="1" id="KW-0732">Signal</keyword>
<gene>
    <name evidence="2" type="ORF">SIL82_08530</name>
</gene>
<evidence type="ECO:0008006" key="4">
    <source>
        <dbReference type="Google" id="ProtNLM"/>
    </source>
</evidence>
<feature type="signal peptide" evidence="1">
    <location>
        <begin position="1"/>
        <end position="20"/>
    </location>
</feature>
<feature type="chain" id="PRO_5045256261" description="Lipoprotein" evidence="1">
    <location>
        <begin position="21"/>
        <end position="93"/>
    </location>
</feature>
<accession>A0ABU4PMC8</accession>
<evidence type="ECO:0000313" key="2">
    <source>
        <dbReference type="EMBL" id="MDX5984307.1"/>
    </source>
</evidence>
<organism evidence="2 3">
    <name type="scientific">Sphingomonas echinoides</name>
    <dbReference type="NCBI Taxonomy" id="59803"/>
    <lineage>
        <taxon>Bacteria</taxon>
        <taxon>Pseudomonadati</taxon>
        <taxon>Pseudomonadota</taxon>
        <taxon>Alphaproteobacteria</taxon>
        <taxon>Sphingomonadales</taxon>
        <taxon>Sphingomonadaceae</taxon>
        <taxon>Sphingomonas</taxon>
    </lineage>
</organism>
<keyword evidence="3" id="KW-1185">Reference proteome</keyword>
<dbReference type="Proteomes" id="UP001279660">
    <property type="component" value="Unassembled WGS sequence"/>
</dbReference>
<dbReference type="EMBL" id="JAWXXV010000001">
    <property type="protein sequence ID" value="MDX5984307.1"/>
    <property type="molecule type" value="Genomic_DNA"/>
</dbReference>
<dbReference type="RefSeq" id="WP_010403519.1">
    <property type="nucleotide sequence ID" value="NZ_JAWXXV010000001.1"/>
</dbReference>
<dbReference type="PROSITE" id="PS51257">
    <property type="entry name" value="PROKAR_LIPOPROTEIN"/>
    <property type="match status" value="1"/>
</dbReference>
<evidence type="ECO:0000313" key="3">
    <source>
        <dbReference type="Proteomes" id="UP001279660"/>
    </source>
</evidence>
<proteinExistence type="predicted"/>
<name>A0ABU4PMC8_9SPHN</name>
<comment type="caution">
    <text evidence="2">The sequence shown here is derived from an EMBL/GenBank/DDBJ whole genome shotgun (WGS) entry which is preliminary data.</text>
</comment>
<reference evidence="2 3" key="1">
    <citation type="submission" date="2023-11" db="EMBL/GenBank/DDBJ databases">
        <title>MicrobeMod: A computational toolkit for identifying prokaryotic methylation and restriction-modification with nanopore sequencing.</title>
        <authorList>
            <person name="Crits-Christoph A."/>
            <person name="Kang S.C."/>
            <person name="Lee H."/>
            <person name="Ostrov N."/>
        </authorList>
    </citation>
    <scope>NUCLEOTIDE SEQUENCE [LARGE SCALE GENOMIC DNA]</scope>
    <source>
        <strain evidence="2 3">ATCC 14820</strain>
    </source>
</reference>
<sequence>MTKSLAILPLAALLAFGVSGCSPKAQNEVSEAANAVAADANATAAQAVDDTDAALGAAESRIDNAGAVLGNKADRVADKTGAALKDVGNEIQD</sequence>
<protein>
    <recommendedName>
        <fullName evidence="4">Lipoprotein</fullName>
    </recommendedName>
</protein>